<dbReference type="InterPro" id="IPR000477">
    <property type="entry name" value="RT_dom"/>
</dbReference>
<name>A0A0A9VSI8_LYGHE</name>
<organism evidence="2">
    <name type="scientific">Lygus hesperus</name>
    <name type="common">Western plant bug</name>
    <dbReference type="NCBI Taxonomy" id="30085"/>
    <lineage>
        <taxon>Eukaryota</taxon>
        <taxon>Metazoa</taxon>
        <taxon>Ecdysozoa</taxon>
        <taxon>Arthropoda</taxon>
        <taxon>Hexapoda</taxon>
        <taxon>Insecta</taxon>
        <taxon>Pterygota</taxon>
        <taxon>Neoptera</taxon>
        <taxon>Paraneoptera</taxon>
        <taxon>Hemiptera</taxon>
        <taxon>Heteroptera</taxon>
        <taxon>Panheteroptera</taxon>
        <taxon>Cimicomorpha</taxon>
        <taxon>Miridae</taxon>
        <taxon>Mirini</taxon>
        <taxon>Lygus</taxon>
    </lineage>
</organism>
<dbReference type="PROSITE" id="PS50878">
    <property type="entry name" value="RT_POL"/>
    <property type="match status" value="1"/>
</dbReference>
<dbReference type="InterPro" id="IPR051320">
    <property type="entry name" value="Viral_Replic_Matur_Polypro"/>
</dbReference>
<dbReference type="Gene3D" id="3.30.70.270">
    <property type="match status" value="1"/>
</dbReference>
<dbReference type="PANTHER" id="PTHR33064:SF29">
    <property type="entry name" value="PEPTIDASE A2 DOMAIN-CONTAINING PROTEIN-RELATED"/>
    <property type="match status" value="1"/>
</dbReference>
<proteinExistence type="predicted"/>
<dbReference type="Gene3D" id="3.10.10.10">
    <property type="entry name" value="HIV Type 1 Reverse Transcriptase, subunit A, domain 1"/>
    <property type="match status" value="1"/>
</dbReference>
<accession>A0A0A9VSI8</accession>
<dbReference type="AlphaFoldDB" id="A0A0A9VSI8"/>
<dbReference type="Pfam" id="PF00078">
    <property type="entry name" value="RVT_1"/>
    <property type="match status" value="1"/>
</dbReference>
<protein>
    <submittedName>
        <fullName evidence="2">Uncharacterized protein K02A2.6</fullName>
    </submittedName>
</protein>
<feature type="domain" description="Reverse transcriptase" evidence="1">
    <location>
        <begin position="1"/>
        <end position="113"/>
    </location>
</feature>
<dbReference type="InterPro" id="IPR043502">
    <property type="entry name" value="DNA/RNA_pol_sf"/>
</dbReference>
<evidence type="ECO:0000313" key="2">
    <source>
        <dbReference type="EMBL" id="JAF98688.1"/>
    </source>
</evidence>
<feature type="non-terminal residue" evidence="2">
    <location>
        <position position="139"/>
    </location>
</feature>
<dbReference type="SUPFAM" id="SSF56672">
    <property type="entry name" value="DNA/RNA polymerases"/>
    <property type="match status" value="1"/>
</dbReference>
<dbReference type="CDD" id="cd01647">
    <property type="entry name" value="RT_LTR"/>
    <property type="match status" value="1"/>
</dbReference>
<gene>
    <name evidence="2" type="primary">K02A2.6_83</name>
    <name evidence="2" type="ORF">CM83_103718</name>
</gene>
<dbReference type="EMBL" id="GBHO01044915">
    <property type="protein sequence ID" value="JAF98688.1"/>
    <property type="molecule type" value="Transcribed_RNA"/>
</dbReference>
<feature type="non-terminal residue" evidence="2">
    <location>
        <position position="1"/>
    </location>
</feature>
<dbReference type="GO" id="GO:0071897">
    <property type="term" value="P:DNA biosynthetic process"/>
    <property type="evidence" value="ECO:0007669"/>
    <property type="project" value="UniProtKB-ARBA"/>
</dbReference>
<reference evidence="2" key="1">
    <citation type="journal article" date="2014" name="PLoS ONE">
        <title>Transcriptome-Based Identification of ABC Transporters in the Western Tarnished Plant Bug Lygus hesperus.</title>
        <authorList>
            <person name="Hull J.J."/>
            <person name="Chaney K."/>
            <person name="Geib S.M."/>
            <person name="Fabrick J.A."/>
            <person name="Brent C.S."/>
            <person name="Walsh D."/>
            <person name="Lavine L.C."/>
        </authorList>
    </citation>
    <scope>NUCLEOTIDE SEQUENCE</scope>
</reference>
<reference evidence="2" key="2">
    <citation type="submission" date="2014-07" db="EMBL/GenBank/DDBJ databases">
        <authorList>
            <person name="Hull J."/>
        </authorList>
    </citation>
    <scope>NUCLEOTIDE SEQUENCE</scope>
</reference>
<evidence type="ECO:0000259" key="1">
    <source>
        <dbReference type="PROSITE" id="PS50878"/>
    </source>
</evidence>
<sequence length="139" mass="15722">FDLKDGFYHFKLSDESASLCTFSSPFGVYKFRRAPFGLSVLPEHFQNMTQSIFGNIQGVTVYFDDVLCAAESIEELTIIVQKVMQAARKHNVKFNPSKLQYFVSSVKFLGLIFDSQGIRPDDGKIQAVLDLQSPKSRKD</sequence>
<dbReference type="InterPro" id="IPR043128">
    <property type="entry name" value="Rev_trsase/Diguanyl_cyclase"/>
</dbReference>
<dbReference type="PANTHER" id="PTHR33064">
    <property type="entry name" value="POL PROTEIN"/>
    <property type="match status" value="1"/>
</dbReference>